<evidence type="ECO:0000313" key="2">
    <source>
        <dbReference type="Proteomes" id="UP001066276"/>
    </source>
</evidence>
<sequence>ISPTTGLPTVKYTEGKQWMITGSKTGKLVTEGLAPTVTDRLAYRTTREQTPHVFYELT</sequence>
<keyword evidence="2" id="KW-1185">Reference proteome</keyword>
<gene>
    <name evidence="1" type="ORF">NDU88_007324</name>
</gene>
<protein>
    <submittedName>
        <fullName evidence="1">Uncharacterized protein</fullName>
    </submittedName>
</protein>
<proteinExistence type="predicted"/>
<comment type="caution">
    <text evidence="1">The sequence shown here is derived from an EMBL/GenBank/DDBJ whole genome shotgun (WGS) entry which is preliminary data.</text>
</comment>
<evidence type="ECO:0000313" key="1">
    <source>
        <dbReference type="EMBL" id="KAJ1119138.1"/>
    </source>
</evidence>
<feature type="non-terminal residue" evidence="1">
    <location>
        <position position="1"/>
    </location>
</feature>
<name>A0AAV7NSS1_PLEWA</name>
<reference evidence="1" key="1">
    <citation type="journal article" date="2022" name="bioRxiv">
        <title>Sequencing and chromosome-scale assembly of the giantPleurodeles waltlgenome.</title>
        <authorList>
            <person name="Brown T."/>
            <person name="Elewa A."/>
            <person name="Iarovenko S."/>
            <person name="Subramanian E."/>
            <person name="Araus A.J."/>
            <person name="Petzold A."/>
            <person name="Susuki M."/>
            <person name="Suzuki K.-i.T."/>
            <person name="Hayashi T."/>
            <person name="Toyoda A."/>
            <person name="Oliveira C."/>
            <person name="Osipova E."/>
            <person name="Leigh N.D."/>
            <person name="Simon A."/>
            <person name="Yun M.H."/>
        </authorList>
    </citation>
    <scope>NUCLEOTIDE SEQUENCE</scope>
    <source>
        <strain evidence="1">20211129_DDA</strain>
        <tissue evidence="1">Liver</tissue>
    </source>
</reference>
<dbReference type="EMBL" id="JANPWB010000012">
    <property type="protein sequence ID" value="KAJ1119138.1"/>
    <property type="molecule type" value="Genomic_DNA"/>
</dbReference>
<organism evidence="1 2">
    <name type="scientific">Pleurodeles waltl</name>
    <name type="common">Iberian ribbed newt</name>
    <dbReference type="NCBI Taxonomy" id="8319"/>
    <lineage>
        <taxon>Eukaryota</taxon>
        <taxon>Metazoa</taxon>
        <taxon>Chordata</taxon>
        <taxon>Craniata</taxon>
        <taxon>Vertebrata</taxon>
        <taxon>Euteleostomi</taxon>
        <taxon>Amphibia</taxon>
        <taxon>Batrachia</taxon>
        <taxon>Caudata</taxon>
        <taxon>Salamandroidea</taxon>
        <taxon>Salamandridae</taxon>
        <taxon>Pleurodelinae</taxon>
        <taxon>Pleurodeles</taxon>
    </lineage>
</organism>
<dbReference type="AlphaFoldDB" id="A0AAV7NSS1"/>
<feature type="non-terminal residue" evidence="1">
    <location>
        <position position="58"/>
    </location>
</feature>
<dbReference type="Proteomes" id="UP001066276">
    <property type="component" value="Chromosome 8"/>
</dbReference>
<accession>A0AAV7NSS1</accession>